<reference evidence="2 3" key="1">
    <citation type="journal article" date="2015" name="Sci. Rep.">
        <title>Chromosome-level genome map provides insights into diverse defense mechanisms in the medicinal fungus Ganoderma sinense.</title>
        <authorList>
            <person name="Zhu Y."/>
            <person name="Xu J."/>
            <person name="Sun C."/>
            <person name="Zhou S."/>
            <person name="Xu H."/>
            <person name="Nelson D.R."/>
            <person name="Qian J."/>
            <person name="Song J."/>
            <person name="Luo H."/>
            <person name="Xiang L."/>
            <person name="Li Y."/>
            <person name="Xu Z."/>
            <person name="Ji A."/>
            <person name="Wang L."/>
            <person name="Lu S."/>
            <person name="Hayward A."/>
            <person name="Sun W."/>
            <person name="Li X."/>
            <person name="Schwartz D.C."/>
            <person name="Wang Y."/>
            <person name="Chen S."/>
        </authorList>
    </citation>
    <scope>NUCLEOTIDE SEQUENCE [LARGE SCALE GENOMIC DNA]</scope>
    <source>
        <strain evidence="2 3">ZZ0214-1</strain>
    </source>
</reference>
<evidence type="ECO:0000313" key="3">
    <source>
        <dbReference type="Proteomes" id="UP000230002"/>
    </source>
</evidence>
<evidence type="ECO:0000313" key="2">
    <source>
        <dbReference type="EMBL" id="PIL25311.1"/>
    </source>
</evidence>
<dbReference type="Proteomes" id="UP000230002">
    <property type="component" value="Unassembled WGS sequence"/>
</dbReference>
<comment type="caution">
    <text evidence="2">The sequence shown here is derived from an EMBL/GenBank/DDBJ whole genome shotgun (WGS) entry which is preliminary data.</text>
</comment>
<feature type="compositionally biased region" description="Basic and acidic residues" evidence="1">
    <location>
        <begin position="59"/>
        <end position="69"/>
    </location>
</feature>
<evidence type="ECO:0000256" key="1">
    <source>
        <dbReference type="SAM" id="MobiDB-lite"/>
    </source>
</evidence>
<feature type="region of interest" description="Disordered" evidence="1">
    <location>
        <begin position="1"/>
        <end position="101"/>
    </location>
</feature>
<feature type="compositionally biased region" description="Basic residues" evidence="1">
    <location>
        <begin position="42"/>
        <end position="53"/>
    </location>
</feature>
<sequence>MPPIHPSDHGSEANARREWRGRRQGEGLQVMRSRRGGQALRTRGRGRRARARSRTNDISNDKGAEEHGARNASGAAEEEQGEQRITEADACTAEKENCKETTPTSFVVVLVSVVHDS</sequence>
<name>A0A2G8RUX4_9APHY</name>
<organism evidence="2 3">
    <name type="scientific">Ganoderma sinense ZZ0214-1</name>
    <dbReference type="NCBI Taxonomy" id="1077348"/>
    <lineage>
        <taxon>Eukaryota</taxon>
        <taxon>Fungi</taxon>
        <taxon>Dikarya</taxon>
        <taxon>Basidiomycota</taxon>
        <taxon>Agaricomycotina</taxon>
        <taxon>Agaricomycetes</taxon>
        <taxon>Polyporales</taxon>
        <taxon>Polyporaceae</taxon>
        <taxon>Ganoderma</taxon>
    </lineage>
</organism>
<dbReference type="EMBL" id="AYKW01000056">
    <property type="protein sequence ID" value="PIL25311.1"/>
    <property type="molecule type" value="Genomic_DNA"/>
</dbReference>
<feature type="compositionally biased region" description="Basic and acidic residues" evidence="1">
    <location>
        <begin position="1"/>
        <end position="25"/>
    </location>
</feature>
<keyword evidence="3" id="KW-1185">Reference proteome</keyword>
<feature type="compositionally biased region" description="Basic and acidic residues" evidence="1">
    <location>
        <begin position="81"/>
        <end position="99"/>
    </location>
</feature>
<dbReference type="AlphaFoldDB" id="A0A2G8RUX4"/>
<protein>
    <submittedName>
        <fullName evidence="2">Uncharacterized protein</fullName>
    </submittedName>
</protein>
<accession>A0A2G8RUX4</accession>
<proteinExistence type="predicted"/>
<gene>
    <name evidence="2" type="ORF">GSI_13200</name>
</gene>